<evidence type="ECO:0000313" key="1">
    <source>
        <dbReference type="EMBL" id="GAA4976437.1"/>
    </source>
</evidence>
<keyword evidence="2" id="KW-1185">Reference proteome</keyword>
<reference evidence="2" key="1">
    <citation type="journal article" date="2019" name="Int. J. Syst. Evol. Microbiol.">
        <title>The Global Catalogue of Microorganisms (GCM) 10K type strain sequencing project: providing services to taxonomists for standard genome sequencing and annotation.</title>
        <authorList>
            <consortium name="The Broad Institute Genomics Platform"/>
            <consortium name="The Broad Institute Genome Sequencing Center for Infectious Disease"/>
            <person name="Wu L."/>
            <person name="Ma J."/>
        </authorList>
    </citation>
    <scope>NUCLEOTIDE SEQUENCE [LARGE SCALE GENOMIC DNA]</scope>
    <source>
        <strain evidence="2">JCM 18287</strain>
    </source>
</reference>
<organism evidence="1 2">
    <name type="scientific">Algibacter aquimarinus</name>
    <dbReference type="NCBI Taxonomy" id="1136748"/>
    <lineage>
        <taxon>Bacteria</taxon>
        <taxon>Pseudomonadati</taxon>
        <taxon>Bacteroidota</taxon>
        <taxon>Flavobacteriia</taxon>
        <taxon>Flavobacteriales</taxon>
        <taxon>Flavobacteriaceae</taxon>
        <taxon>Algibacter</taxon>
    </lineage>
</organism>
<sequence>MILKILTTIMPWPIRRFLLQKFFGFEIHSTARIGLSWVFPKKLIMEAQTRIDHFTVAVNLDLIHLDTNATIGRKNWITGFPTQTDSLHFQHQLDRKAELLLGESSAITKNHHIDCTNSIKIGKFSTIAGYNSQFLTHSINVLKNIQDSAPIHIGDYTFVGTNSIILNGACLPSFSVLGAKSLLNKKFETQWTLYGGVPAKALSDIPKTAKYFLRDEGFVN</sequence>
<evidence type="ECO:0000313" key="2">
    <source>
        <dbReference type="Proteomes" id="UP001501692"/>
    </source>
</evidence>
<dbReference type="Gene3D" id="2.160.10.10">
    <property type="entry name" value="Hexapeptide repeat proteins"/>
    <property type="match status" value="1"/>
</dbReference>
<comment type="caution">
    <text evidence="1">The sequence shown here is derived from an EMBL/GenBank/DDBJ whole genome shotgun (WGS) entry which is preliminary data.</text>
</comment>
<evidence type="ECO:0008006" key="3">
    <source>
        <dbReference type="Google" id="ProtNLM"/>
    </source>
</evidence>
<dbReference type="SUPFAM" id="SSF51161">
    <property type="entry name" value="Trimeric LpxA-like enzymes"/>
    <property type="match status" value="1"/>
</dbReference>
<dbReference type="InterPro" id="IPR011004">
    <property type="entry name" value="Trimer_LpxA-like_sf"/>
</dbReference>
<protein>
    <recommendedName>
        <fullName evidence="3">Acyltransferase</fullName>
    </recommendedName>
</protein>
<dbReference type="RefSeq" id="WP_345170194.1">
    <property type="nucleotide sequence ID" value="NZ_BAABJK010000011.1"/>
</dbReference>
<dbReference type="EMBL" id="BAABJK010000011">
    <property type="protein sequence ID" value="GAA4976437.1"/>
    <property type="molecule type" value="Genomic_DNA"/>
</dbReference>
<gene>
    <name evidence="1" type="ORF">GCM10023315_29050</name>
</gene>
<accession>A0ABP9HQX2</accession>
<proteinExistence type="predicted"/>
<dbReference type="Proteomes" id="UP001501692">
    <property type="component" value="Unassembled WGS sequence"/>
</dbReference>
<name>A0ABP9HQX2_9FLAO</name>